<dbReference type="SUPFAM" id="SSF56349">
    <property type="entry name" value="DNA breaking-rejoining enzymes"/>
    <property type="match status" value="1"/>
</dbReference>
<evidence type="ECO:0000313" key="3">
    <source>
        <dbReference type="EMBL" id="MCV2863332.1"/>
    </source>
</evidence>
<comment type="caution">
    <text evidence="3">The sequence shown here is derived from an EMBL/GenBank/DDBJ whole genome shotgun (WGS) entry which is preliminary data.</text>
</comment>
<keyword evidence="4" id="KW-1185">Reference proteome</keyword>
<accession>A0ABT2YX46</accession>
<dbReference type="InterPro" id="IPR013762">
    <property type="entry name" value="Integrase-like_cat_sf"/>
</dbReference>
<dbReference type="InterPro" id="IPR002104">
    <property type="entry name" value="Integrase_catalytic"/>
</dbReference>
<evidence type="ECO:0000259" key="2">
    <source>
        <dbReference type="PROSITE" id="PS51898"/>
    </source>
</evidence>
<dbReference type="Proteomes" id="UP001652503">
    <property type="component" value="Unassembled WGS sequence"/>
</dbReference>
<dbReference type="InterPro" id="IPR011010">
    <property type="entry name" value="DNA_brk_join_enz"/>
</dbReference>
<gene>
    <name evidence="3" type="ORF">OE647_01110</name>
</gene>
<proteinExistence type="predicted"/>
<dbReference type="EMBL" id="JAOWLA010000001">
    <property type="protein sequence ID" value="MCV2863332.1"/>
    <property type="molecule type" value="Genomic_DNA"/>
</dbReference>
<evidence type="ECO:0000256" key="1">
    <source>
        <dbReference type="ARBA" id="ARBA00023172"/>
    </source>
</evidence>
<reference evidence="3 4" key="1">
    <citation type="submission" date="2022-10" db="EMBL/GenBank/DDBJ databases">
        <title>Defluviimonas sp. nov., isolated from ocean surface water.</title>
        <authorList>
            <person name="He W."/>
            <person name="Wang L."/>
            <person name="Zhang D.-F."/>
        </authorList>
    </citation>
    <scope>NUCLEOTIDE SEQUENCE [LARGE SCALE GENOMIC DNA]</scope>
    <source>
        <strain evidence="3 4">WL0075</strain>
    </source>
</reference>
<organism evidence="3 4">
    <name type="scientific">Albidovulum sediminicola</name>
    <dbReference type="NCBI Taxonomy" id="2984331"/>
    <lineage>
        <taxon>Bacteria</taxon>
        <taxon>Pseudomonadati</taxon>
        <taxon>Pseudomonadota</taxon>
        <taxon>Alphaproteobacteria</taxon>
        <taxon>Rhodobacterales</taxon>
        <taxon>Paracoccaceae</taxon>
        <taxon>Albidovulum</taxon>
    </lineage>
</organism>
<feature type="domain" description="Tyr recombinase" evidence="2">
    <location>
        <begin position="265"/>
        <end position="453"/>
    </location>
</feature>
<dbReference type="RefSeq" id="WP_263719740.1">
    <property type="nucleotide sequence ID" value="NZ_JAOWLA010000001.1"/>
</dbReference>
<dbReference type="PROSITE" id="PS51898">
    <property type="entry name" value="TYR_RECOMBINASE"/>
    <property type="match status" value="1"/>
</dbReference>
<dbReference type="Gene3D" id="1.10.443.10">
    <property type="entry name" value="Intergrase catalytic core"/>
    <property type="match status" value="1"/>
</dbReference>
<name>A0ABT2YX46_9RHOB</name>
<dbReference type="Pfam" id="PF00589">
    <property type="entry name" value="Phage_integrase"/>
    <property type="match status" value="1"/>
</dbReference>
<keyword evidence="1" id="KW-0233">DNA recombination</keyword>
<protein>
    <submittedName>
        <fullName evidence="3">Tyrosine-type recombinase/integrase</fullName>
    </submittedName>
</protein>
<evidence type="ECO:0000313" key="4">
    <source>
        <dbReference type="Proteomes" id="UP001652503"/>
    </source>
</evidence>
<sequence length="478" mass="52742">MKHVERTKSGSFQYRRRVPRDVAAIITKREFKRKLGDSEREALAAYPRYHAQVEREIADAKLRLAGAVAASQPGASEREAYAEALRRRADLISAGVSEEGLALTADSMADAYPQDEWEPVGVPPVEHHTINLLRLGPDRYKAPEPNLQDALRLYIAEKLGDEGRSDSRTVGRLHRVVGIAVEALGRNPLMTSLTREDARKVRDRMLGRVKSNGEKLSFASVKREMTTLKAVINFGIAEFDLPETTRNPFNKLDLGASDNDEAESEKRHPFPAKVLKSVCERVRESASPELALIWRLLEGTGCRLAEITGLRVDDVKLTGDIGAQFPHIRVAWHENRRVKTKASIRHVPVVGDALEAAKVALAVAREGTMLFPSYGRKGGPTAASAALMKHVRLVTTDPKLVVNSLRHNMKDNFILAEIPSLDQNLILGHALGGVGDRVYGGSLAKLRKTTRAMKKALGIPLSDADMRQTSEETREGET</sequence>